<dbReference type="VEuPathDB" id="VectorBase:AGAP010466"/>
<dbReference type="SUPFAM" id="SSF57625">
    <property type="entry name" value="Invertebrate chitin-binding proteins"/>
    <property type="match status" value="3"/>
</dbReference>
<dbReference type="PANTHER" id="PTHR23301:SF0">
    <property type="entry name" value="CHITIN-BINDING TYPE-2 DOMAIN-CONTAINING PROTEIN-RELATED"/>
    <property type="match status" value="1"/>
</dbReference>
<dbReference type="GO" id="GO:0005576">
    <property type="term" value="C:extracellular region"/>
    <property type="evidence" value="ECO:0007669"/>
    <property type="project" value="InterPro"/>
</dbReference>
<evidence type="ECO:0000256" key="3">
    <source>
        <dbReference type="ARBA" id="ARBA00022737"/>
    </source>
</evidence>
<name>A0A1S4H447_ANOGA</name>
<evidence type="ECO:0000256" key="4">
    <source>
        <dbReference type="ARBA" id="ARBA00023157"/>
    </source>
</evidence>
<dbReference type="InterPro" id="IPR002557">
    <property type="entry name" value="Chitin-bd_dom"/>
</dbReference>
<dbReference type="EnsemblMetazoa" id="AGAP010466-RB">
    <property type="protein sequence ID" value="AGAP010466-PB"/>
    <property type="gene ID" value="AGAP010466"/>
</dbReference>
<keyword evidence="4" id="KW-1015">Disulfide bond</keyword>
<dbReference type="Pfam" id="PF01607">
    <property type="entry name" value="CBM_14"/>
    <property type="match status" value="3"/>
</dbReference>
<evidence type="ECO:0000313" key="8">
    <source>
        <dbReference type="Proteomes" id="UP000007062"/>
    </source>
</evidence>
<dbReference type="PANTHER" id="PTHR23301">
    <property type="entry name" value="CHITIN BINDING PERITROPHIN-A"/>
    <property type="match status" value="1"/>
</dbReference>
<evidence type="ECO:0000256" key="5">
    <source>
        <dbReference type="ARBA" id="ARBA00023180"/>
    </source>
</evidence>
<dbReference type="PROSITE" id="PS50940">
    <property type="entry name" value="CHIT_BIND_II"/>
    <property type="match status" value="3"/>
</dbReference>
<accession>A0A1S4H447</accession>
<feature type="domain" description="Chitin-binding type-2" evidence="6">
    <location>
        <begin position="129"/>
        <end position="189"/>
    </location>
</feature>
<feature type="domain" description="Chitin-binding type-2" evidence="6">
    <location>
        <begin position="78"/>
        <end position="122"/>
    </location>
</feature>
<protein>
    <recommendedName>
        <fullName evidence="6">Chitin-binding type-2 domain-containing protein</fullName>
    </recommendedName>
</protein>
<dbReference type="InterPro" id="IPR036508">
    <property type="entry name" value="Chitin-bd_dom_sf"/>
</dbReference>
<keyword evidence="5" id="KW-0325">Glycoprotein</keyword>
<evidence type="ECO:0000256" key="2">
    <source>
        <dbReference type="ARBA" id="ARBA00022729"/>
    </source>
</evidence>
<keyword evidence="8" id="KW-1185">Reference proteome</keyword>
<dbReference type="InterPro" id="IPR051940">
    <property type="entry name" value="Chitin_bind-dev_reg"/>
</dbReference>
<dbReference type="AlphaFoldDB" id="A0A1S4H447"/>
<dbReference type="Gene3D" id="2.170.140.10">
    <property type="entry name" value="Chitin binding domain"/>
    <property type="match status" value="3"/>
</dbReference>
<evidence type="ECO:0000256" key="1">
    <source>
        <dbReference type="ARBA" id="ARBA00022669"/>
    </source>
</evidence>
<keyword evidence="1" id="KW-0147">Chitin-binding</keyword>
<dbReference type="EMBL" id="AAAB01008849">
    <property type="status" value="NOT_ANNOTATED_CDS"/>
    <property type="molecule type" value="Genomic_DNA"/>
</dbReference>
<dbReference type="Proteomes" id="UP000007062">
    <property type="component" value="Chromosome 3L"/>
</dbReference>
<keyword evidence="3" id="KW-0677">Repeat</keyword>
<reference evidence="7 8" key="2">
    <citation type="journal article" date="2004" name="Trends Parasitol.">
        <title>The Anopheles gambiae genome: an update.</title>
        <authorList>
            <person name="Mongin E."/>
            <person name="Louis C."/>
            <person name="Holt R.A."/>
            <person name="Birney E."/>
            <person name="Collins F.H."/>
        </authorList>
    </citation>
    <scope>NUCLEOTIDE SEQUENCE [LARGE SCALE GENOMIC DNA]</scope>
    <source>
        <strain evidence="7 8">PEST</strain>
    </source>
</reference>
<dbReference type="VEuPathDB" id="VectorBase:AGAMI1_006097"/>
<reference evidence="7 8" key="1">
    <citation type="journal article" date="2002" name="Science">
        <title>The genome sequence of the malaria mosquito Anopheles gambiae.</title>
        <authorList>
            <person name="Holt R.A."/>
            <person name="Subramanian G.M."/>
            <person name="Halpern A."/>
            <person name="Sutton G.G."/>
            <person name="Charlab R."/>
            <person name="Nusskern D.R."/>
            <person name="Wincker P."/>
            <person name="Clark A.G."/>
            <person name="Ribeiro J.M."/>
            <person name="Wides R."/>
            <person name="Salzberg S.L."/>
            <person name="Loftus B."/>
            <person name="Yandell M."/>
            <person name="Majoros W.H."/>
            <person name="Rusch D.B."/>
            <person name="Lai Z."/>
            <person name="Kraft C.L."/>
            <person name="Abril J.F."/>
            <person name="Anthouard V."/>
            <person name="Arensburger P."/>
            <person name="Atkinson P.W."/>
            <person name="Baden H."/>
            <person name="de Berardinis V."/>
            <person name="Baldwin D."/>
            <person name="Benes V."/>
            <person name="Biedler J."/>
            <person name="Blass C."/>
            <person name="Bolanos R."/>
            <person name="Boscus D."/>
            <person name="Barnstead M."/>
            <person name="Cai S."/>
            <person name="Center A."/>
            <person name="Chaturverdi K."/>
            <person name="Christophides G.K."/>
            <person name="Chrystal M.A."/>
            <person name="Clamp M."/>
            <person name="Cravchik A."/>
            <person name="Curwen V."/>
            <person name="Dana A."/>
            <person name="Delcher A."/>
            <person name="Dew I."/>
            <person name="Evans C.A."/>
            <person name="Flanigan M."/>
            <person name="Grundschober-Freimoser A."/>
            <person name="Friedli L."/>
            <person name="Gu Z."/>
            <person name="Guan P."/>
            <person name="Guigo R."/>
            <person name="Hillenmeyer M.E."/>
            <person name="Hladun S.L."/>
            <person name="Hogan J.R."/>
            <person name="Hong Y.S."/>
            <person name="Hoover J."/>
            <person name="Jaillon O."/>
            <person name="Ke Z."/>
            <person name="Kodira C."/>
            <person name="Kokoza E."/>
            <person name="Koutsos A."/>
            <person name="Letunic I."/>
            <person name="Levitsky A."/>
            <person name="Liang Y."/>
            <person name="Lin J.J."/>
            <person name="Lobo N.F."/>
            <person name="Lopez J.R."/>
            <person name="Malek J.A."/>
            <person name="McIntosh T.C."/>
            <person name="Meister S."/>
            <person name="Miller J."/>
            <person name="Mobarry C."/>
            <person name="Mongin E."/>
            <person name="Murphy S.D."/>
            <person name="O'Brochta D.A."/>
            <person name="Pfannkoch C."/>
            <person name="Qi R."/>
            <person name="Regier M.A."/>
            <person name="Remington K."/>
            <person name="Shao H."/>
            <person name="Sharakhova M.V."/>
            <person name="Sitter C.D."/>
            <person name="Shetty J."/>
            <person name="Smith T.J."/>
            <person name="Strong R."/>
            <person name="Sun J."/>
            <person name="Thomasova D."/>
            <person name="Ton L.Q."/>
            <person name="Topalis P."/>
            <person name="Tu Z."/>
            <person name="Unger M.F."/>
            <person name="Walenz B."/>
            <person name="Wang A."/>
            <person name="Wang J."/>
            <person name="Wang M."/>
            <person name="Wang X."/>
            <person name="Woodford K.J."/>
            <person name="Wortman J.R."/>
            <person name="Wu M."/>
            <person name="Yao A."/>
            <person name="Zdobnov E.M."/>
            <person name="Zhang H."/>
            <person name="Zhao Q."/>
            <person name="Zhao S."/>
            <person name="Zhu S.C."/>
            <person name="Zhimulev I."/>
            <person name="Coluzzi M."/>
            <person name="della Torre A."/>
            <person name="Roth C.W."/>
            <person name="Louis C."/>
            <person name="Kalush F."/>
            <person name="Mural R.J."/>
            <person name="Myers E.W."/>
            <person name="Adams M.D."/>
            <person name="Smith H.O."/>
            <person name="Broder S."/>
            <person name="Gardner M.J."/>
            <person name="Fraser C.M."/>
            <person name="Birney E."/>
            <person name="Bork P."/>
            <person name="Brey P.T."/>
            <person name="Venter J.C."/>
            <person name="Weissenbach J."/>
            <person name="Kafatos F.C."/>
            <person name="Collins F.H."/>
            <person name="Hoffman S.L."/>
        </authorList>
    </citation>
    <scope>NUCLEOTIDE SEQUENCE [LARGE SCALE GENOMIC DNA]</scope>
    <source>
        <strain evidence="7 8">PEST</strain>
    </source>
</reference>
<feature type="domain" description="Chitin-binding type-2" evidence="6">
    <location>
        <begin position="20"/>
        <end position="77"/>
    </location>
</feature>
<dbReference type="SMART" id="SM00494">
    <property type="entry name" value="ChtBD2"/>
    <property type="match status" value="3"/>
</dbReference>
<dbReference type="GO" id="GO:0008061">
    <property type="term" value="F:chitin binding"/>
    <property type="evidence" value="ECO:0007669"/>
    <property type="project" value="UniProtKB-KW"/>
</dbReference>
<sequence>MIRSVLALFLLGCATAQAQTNPCQGQPNYRFVADATSCYKYFTCVNGEPFPQECPVPFVFVEATQSCDYGDRNACVNCPATGIQNFPVSGSCTQFIQCIEGSQFPRECPPGTAFDSNSGQCNLASAVNCIACPAEDDPANPTFIPDATDCRKYFICVGGSGIEQICPEGTSFNPSLNVCDLPDRVQCPAVVSLL</sequence>
<proteinExistence type="predicted"/>
<keyword evidence="2" id="KW-0732">Signal</keyword>
<evidence type="ECO:0000313" key="7">
    <source>
        <dbReference type="EnsemblMetazoa" id="AGAP010466-PB"/>
    </source>
</evidence>
<reference evidence="7" key="3">
    <citation type="submission" date="2020-05" db="UniProtKB">
        <authorList>
            <consortium name="EnsemblMetazoa"/>
        </authorList>
    </citation>
    <scope>IDENTIFICATION</scope>
    <source>
        <strain evidence="7">PEST</strain>
    </source>
</reference>
<evidence type="ECO:0000259" key="6">
    <source>
        <dbReference type="PROSITE" id="PS50940"/>
    </source>
</evidence>
<organism evidence="7 8">
    <name type="scientific">Anopheles gambiae</name>
    <name type="common">African malaria mosquito</name>
    <dbReference type="NCBI Taxonomy" id="7165"/>
    <lineage>
        <taxon>Eukaryota</taxon>
        <taxon>Metazoa</taxon>
        <taxon>Ecdysozoa</taxon>
        <taxon>Arthropoda</taxon>
        <taxon>Hexapoda</taxon>
        <taxon>Insecta</taxon>
        <taxon>Pterygota</taxon>
        <taxon>Neoptera</taxon>
        <taxon>Endopterygota</taxon>
        <taxon>Diptera</taxon>
        <taxon>Nematocera</taxon>
        <taxon>Culicoidea</taxon>
        <taxon>Culicidae</taxon>
        <taxon>Anophelinae</taxon>
        <taxon>Anopheles</taxon>
    </lineage>
</organism>